<keyword evidence="2" id="KW-1185">Reference proteome</keyword>
<evidence type="ECO:0000313" key="2">
    <source>
        <dbReference type="Proteomes" id="UP000294933"/>
    </source>
</evidence>
<protein>
    <submittedName>
        <fullName evidence="1">Uncharacterized protein</fullName>
    </submittedName>
</protein>
<dbReference type="EMBL" id="ML170158">
    <property type="protein sequence ID" value="TDL27732.1"/>
    <property type="molecule type" value="Genomic_DNA"/>
</dbReference>
<dbReference type="OrthoDB" id="3328653at2759"/>
<reference evidence="1 2" key="1">
    <citation type="submission" date="2018-06" db="EMBL/GenBank/DDBJ databases">
        <title>A transcriptomic atlas of mushroom development highlights an independent origin of complex multicellularity.</title>
        <authorList>
            <consortium name="DOE Joint Genome Institute"/>
            <person name="Krizsan K."/>
            <person name="Almasi E."/>
            <person name="Merenyi Z."/>
            <person name="Sahu N."/>
            <person name="Viragh M."/>
            <person name="Koszo T."/>
            <person name="Mondo S."/>
            <person name="Kiss B."/>
            <person name="Balint B."/>
            <person name="Kues U."/>
            <person name="Barry K."/>
            <person name="Hegedus J.C."/>
            <person name="Henrissat B."/>
            <person name="Johnson J."/>
            <person name="Lipzen A."/>
            <person name="Ohm R."/>
            <person name="Nagy I."/>
            <person name="Pangilinan J."/>
            <person name="Yan J."/>
            <person name="Xiong Y."/>
            <person name="Grigoriev I.V."/>
            <person name="Hibbett D.S."/>
            <person name="Nagy L.G."/>
        </authorList>
    </citation>
    <scope>NUCLEOTIDE SEQUENCE [LARGE SCALE GENOMIC DNA]</scope>
    <source>
        <strain evidence="1 2">SZMC22713</strain>
    </source>
</reference>
<dbReference type="AlphaFoldDB" id="A0A4Y7QKX0"/>
<gene>
    <name evidence="1" type="ORF">BD410DRAFT_799148</name>
</gene>
<evidence type="ECO:0000313" key="1">
    <source>
        <dbReference type="EMBL" id="TDL27732.1"/>
    </source>
</evidence>
<organism evidence="1 2">
    <name type="scientific">Rickenella mellea</name>
    <dbReference type="NCBI Taxonomy" id="50990"/>
    <lineage>
        <taxon>Eukaryota</taxon>
        <taxon>Fungi</taxon>
        <taxon>Dikarya</taxon>
        <taxon>Basidiomycota</taxon>
        <taxon>Agaricomycotina</taxon>
        <taxon>Agaricomycetes</taxon>
        <taxon>Hymenochaetales</taxon>
        <taxon>Rickenellaceae</taxon>
        <taxon>Rickenella</taxon>
    </lineage>
</organism>
<proteinExistence type="predicted"/>
<name>A0A4Y7QKX0_9AGAM</name>
<sequence length="388" mass="43091">MEKVPPKLQPLSEIVTGYDEAAAWCSGIWNVSPTNMKIFYEAGGTTEVINLANATAGELDALALACTKSTGAGKVDFAIPGGYGADEQNKFGTCVVILPTLLHRGTLLLRNTNHELIVDPEKMLQGKEIGHISYAAFRKDSRLEVKNEAEGYCVIITYNLYLSDGDQTSRAENLSTESFVTALSKLLEDPNYLPKGGYLGFGLQYEYSLKRKEGDKSDKDEQEEYDKMDGARPCVYGRRFNFIKDHFQRSDAVVLRGLTELGLSQPSIKIIYSYSDRSIMSEVEFDPESTCYDPLADIVQTTGGEIIEDLDSPWHETAKVHWVTLPTTQNTVHSMLATNYHKHNMVDLEGLLVLVAPIGVPGMRHDIKSIIPYDPDVDMEDVDETNSD</sequence>
<dbReference type="Proteomes" id="UP000294933">
    <property type="component" value="Unassembled WGS sequence"/>
</dbReference>
<accession>A0A4Y7QKX0</accession>
<dbReference type="VEuPathDB" id="FungiDB:BD410DRAFT_799148"/>